<evidence type="ECO:0000313" key="3">
    <source>
        <dbReference type="EMBL" id="TKR30424.1"/>
    </source>
</evidence>
<evidence type="ECO:0000256" key="2">
    <source>
        <dbReference type="SAM" id="SignalP"/>
    </source>
</evidence>
<reference evidence="3 4" key="1">
    <citation type="submission" date="2019-04" db="EMBL/GenBank/DDBJ databases">
        <title>Reference strain of H23.</title>
        <authorList>
            <person name="Luo X."/>
        </authorList>
    </citation>
    <scope>NUCLEOTIDE SEQUENCE [LARGE SCALE GENOMIC DNA]</scope>
    <source>
        <strain evidence="3 4">H23</strain>
    </source>
</reference>
<evidence type="ECO:0008006" key="5">
    <source>
        <dbReference type="Google" id="ProtNLM"/>
    </source>
</evidence>
<dbReference type="Proteomes" id="UP000308707">
    <property type="component" value="Unassembled WGS sequence"/>
</dbReference>
<dbReference type="RefSeq" id="WP_137266854.1">
    <property type="nucleotide sequence ID" value="NZ_SZUA01000002.1"/>
</dbReference>
<accession>A0A4U5JLP1</accession>
<organism evidence="3 4">
    <name type="scientific">Luteimonas gilva</name>
    <dbReference type="NCBI Taxonomy" id="2572684"/>
    <lineage>
        <taxon>Bacteria</taxon>
        <taxon>Pseudomonadati</taxon>
        <taxon>Pseudomonadota</taxon>
        <taxon>Gammaproteobacteria</taxon>
        <taxon>Lysobacterales</taxon>
        <taxon>Lysobacteraceae</taxon>
        <taxon>Luteimonas</taxon>
    </lineage>
</organism>
<feature type="chain" id="PRO_5020583842" description="Lipoprotein" evidence="2">
    <location>
        <begin position="18"/>
        <end position="78"/>
    </location>
</feature>
<dbReference type="AlphaFoldDB" id="A0A4U5JLP1"/>
<protein>
    <recommendedName>
        <fullName evidence="5">Lipoprotein</fullName>
    </recommendedName>
</protein>
<evidence type="ECO:0000313" key="4">
    <source>
        <dbReference type="Proteomes" id="UP000308707"/>
    </source>
</evidence>
<keyword evidence="4" id="KW-1185">Reference proteome</keyword>
<keyword evidence="2" id="KW-0732">Signal</keyword>
<feature type="signal peptide" evidence="2">
    <location>
        <begin position="1"/>
        <end position="17"/>
    </location>
</feature>
<sequence length="78" mass="8182">MPTLTRTALLLAIAACAACRAPEPPPAEQKPEPQAQAQAAHTELRDAIKEPIDKAKAADKAVQDAAEKQRAQIEAEGG</sequence>
<comment type="caution">
    <text evidence="3">The sequence shown here is derived from an EMBL/GenBank/DDBJ whole genome shotgun (WGS) entry which is preliminary data.</text>
</comment>
<evidence type="ECO:0000256" key="1">
    <source>
        <dbReference type="SAM" id="MobiDB-lite"/>
    </source>
</evidence>
<name>A0A4U5JLP1_9GAMM</name>
<proteinExistence type="predicted"/>
<gene>
    <name evidence="3" type="ORF">FCE95_09875</name>
</gene>
<feature type="region of interest" description="Disordered" evidence="1">
    <location>
        <begin position="54"/>
        <end position="78"/>
    </location>
</feature>
<dbReference type="EMBL" id="SZUA01000002">
    <property type="protein sequence ID" value="TKR30424.1"/>
    <property type="molecule type" value="Genomic_DNA"/>
</dbReference>
<feature type="region of interest" description="Disordered" evidence="1">
    <location>
        <begin position="21"/>
        <end position="42"/>
    </location>
</feature>